<evidence type="ECO:0000256" key="8">
    <source>
        <dbReference type="ARBA" id="ARBA00023157"/>
    </source>
</evidence>
<comment type="subcellular location">
    <subcellularLocation>
        <location evidence="1">Secreted</location>
    </subcellularLocation>
</comment>
<keyword evidence="6" id="KW-0378">Hydrolase</keyword>
<evidence type="ECO:0000256" key="1">
    <source>
        <dbReference type="ARBA" id="ARBA00004613"/>
    </source>
</evidence>
<keyword evidence="2" id="KW-0964">Secreted</keyword>
<evidence type="ECO:0000313" key="14">
    <source>
        <dbReference type="Proteomes" id="UP001497497"/>
    </source>
</evidence>
<dbReference type="GO" id="GO:0030198">
    <property type="term" value="P:extracellular matrix organization"/>
    <property type="evidence" value="ECO:0007669"/>
    <property type="project" value="InterPro"/>
</dbReference>
<dbReference type="Pfam" id="PF00090">
    <property type="entry name" value="TSP_1"/>
    <property type="match status" value="1"/>
</dbReference>
<dbReference type="PANTHER" id="PTHR13723">
    <property type="entry name" value="ADAMTS A DISINTEGRIN AND METALLOPROTEASE WITH THROMBOSPONDIN MOTIFS PROTEASE"/>
    <property type="match status" value="1"/>
</dbReference>
<dbReference type="Pfam" id="PF19030">
    <property type="entry name" value="TSP1_ADAMTS"/>
    <property type="match status" value="12"/>
</dbReference>
<keyword evidence="8 10" id="KW-1015">Disulfide bond</keyword>
<dbReference type="Gene3D" id="3.40.1620.60">
    <property type="match status" value="1"/>
</dbReference>
<dbReference type="EMBL" id="CAXITT010001052">
    <property type="protein sequence ID" value="CAL1547733.1"/>
    <property type="molecule type" value="Genomic_DNA"/>
</dbReference>
<keyword evidence="14" id="KW-1185">Reference proteome</keyword>
<evidence type="ECO:0000256" key="10">
    <source>
        <dbReference type="PIRSR" id="PIRSR613273-3"/>
    </source>
</evidence>
<dbReference type="FunFam" id="2.20.100.10:FF:000006">
    <property type="entry name" value="A disintegrin and metalloproteinase with thrombospondin motifs 1"/>
    <property type="match status" value="1"/>
</dbReference>
<evidence type="ECO:0000256" key="6">
    <source>
        <dbReference type="ARBA" id="ARBA00022801"/>
    </source>
</evidence>
<dbReference type="SMART" id="SM00209">
    <property type="entry name" value="TSP1"/>
    <property type="match status" value="13"/>
</dbReference>
<reference evidence="13 14" key="1">
    <citation type="submission" date="2024-04" db="EMBL/GenBank/DDBJ databases">
        <authorList>
            <consortium name="Genoscope - CEA"/>
            <person name="William W."/>
        </authorList>
    </citation>
    <scope>NUCLEOTIDE SEQUENCE [LARGE SCALE GENOMIC DNA]</scope>
</reference>
<feature type="disulfide bond" evidence="10">
    <location>
        <begin position="114"/>
        <end position="126"/>
    </location>
</feature>
<dbReference type="Gene3D" id="2.60.120.830">
    <property type="match status" value="1"/>
</dbReference>
<evidence type="ECO:0000313" key="13">
    <source>
        <dbReference type="EMBL" id="CAL1547733.1"/>
    </source>
</evidence>
<evidence type="ECO:0000256" key="4">
    <source>
        <dbReference type="ARBA" id="ARBA00022729"/>
    </source>
</evidence>
<dbReference type="PROSITE" id="PS51046">
    <property type="entry name" value="GON"/>
    <property type="match status" value="1"/>
</dbReference>
<dbReference type="InterPro" id="IPR012314">
    <property type="entry name" value="Pept_M12B_GON-ADAMTSs"/>
</dbReference>
<dbReference type="InterPro" id="IPR013273">
    <property type="entry name" value="ADAMTS/ADAMTS-like"/>
</dbReference>
<dbReference type="GO" id="GO:0004222">
    <property type="term" value="F:metalloendopeptidase activity"/>
    <property type="evidence" value="ECO:0007669"/>
    <property type="project" value="InterPro"/>
</dbReference>
<dbReference type="InterPro" id="IPR045371">
    <property type="entry name" value="ADAMTS_CR_3"/>
</dbReference>
<dbReference type="InterPro" id="IPR010294">
    <property type="entry name" value="ADAMTS_spacer1"/>
</dbReference>
<feature type="disulfide bond" evidence="10">
    <location>
        <begin position="28"/>
        <end position="51"/>
    </location>
</feature>
<dbReference type="GO" id="GO:0008270">
    <property type="term" value="F:zinc ion binding"/>
    <property type="evidence" value="ECO:0007669"/>
    <property type="project" value="InterPro"/>
</dbReference>
<dbReference type="PROSITE" id="PS50092">
    <property type="entry name" value="TSP1"/>
    <property type="match status" value="13"/>
</dbReference>
<evidence type="ECO:0000256" key="3">
    <source>
        <dbReference type="ARBA" id="ARBA00022723"/>
    </source>
</evidence>
<name>A0AAV2INN4_LYMST</name>
<proteinExistence type="predicted"/>
<dbReference type="Pfam" id="PF17771">
    <property type="entry name" value="ADAMTS_CR_2"/>
    <property type="match status" value="1"/>
</dbReference>
<sequence length="1295" mass="146974">MQAFKDPGTTYKVHQQCKLVFGQDFVECPFSNNPLCRRLWCTNKNENNTGCRTKHMPWADGTPCAPNKECQQGTCLPIPSSKPTVINGGWGPWSSYGRCSRTCESGVKTKYRECNNPYPANGGKYCLGSRERYKSCNIKVPCPPDAKDFRQVQCESEQMKRKFSYLLTNFTWTAKFTGAHKRDNCKLYCGNLNSTSYLEFSKKVIDGTTCGQYTDDVCVNGQCWAVGCDRRLGSTKKRDECGKCGGDGSTCRLITGAFNNAIYGYNFITRIPAEATDIEIRQFGQKRHVKDDDNYLALKDANGTWILNGEYTVRTEPWKIKMKQALLEYSGSEQLVERINTTMMIKEDINLYVLSVGKLYPPNITFSYMISVSVNMTKYSWKSQGWTKCNALCNGERRSQPVCVNLETSKRVNSRECKEEKPPDPTIERCNRECKLRWHVVRQEDCSVRCGRGERQQVVQCIKDFANKTMETVNDLECIKVHGSKQEYIPCQGQCLPTYWTYTEWSKCSVSCGDGVQQRLAKCVDKTNKELPDSECKDKVTTRTCRYKECPEWIISKWHECSVTCGRGYVQRKVWCMRADQRVDDAECNKTKPEDKRDCEMRKCPEWVPGGWGPCSVTCGLGVSMRAMKCVDNSNGRINREDEVCDPSTRPSDKKSCFMGECPTTTTTTQKTLVKAAYWKYGYWTECSTTCGSGIKHRVVSCIDYNGLTVKETECSHLPRPNNEESCMLKPCGNWRRGDWTDCSVTCGDGIQTRFVACTFKEQRHDERFCDITIKPETEIRCNRGTCLGHDDLSIAVITSNKVVGTSHWRVGSWSSCSNTCGTGWERRVVMCRDETGPSNECDKKLKPDEFHACDSGPCPSWHYDPTWSNCSASKCHETGLQNRLVVCRLPNGDVLANSNCDHRNKPQESQVCKGLCEKPEIEGTWKEGQWSACSVTCGHGTRLRNVTCVDGNGNDIPYDLCTKKKPRNIKRCLRGHCPRWHTGHWSKCSTSCGPGEKMREIKCKDKRHRFVDPGLCDHEPRPKTTMACVRKECATYRWEVGPWSECSKTCGFGRKHRSVTCIEHGGSRVSVHLCDSDTKPKIKRRCSEFPCPYIWNTGPWSECSATCGEGKQTRTVVCQAVTKEGWILPGEVHYGCRPSEKPVPTRYCIYGDCGSKNHWFAGQWGECSSPCGHGIQTRQATCVNKHKVQTKRNSCAPLYRPEISRPCYNGHCYATSCKEFKTLTTIRKDADYQLKVGNQLVKIFCKDMRKKEPKEYISLPQGPSENFAEMFDKQLKDPTSCPNEGKRPEENCSE</sequence>
<feature type="compositionally biased region" description="Basic and acidic residues" evidence="11">
    <location>
        <begin position="1285"/>
        <end position="1295"/>
    </location>
</feature>
<feature type="disulfide bond" evidence="10">
    <location>
        <begin position="64"/>
        <end position="75"/>
    </location>
</feature>
<dbReference type="Proteomes" id="UP001497497">
    <property type="component" value="Unassembled WGS sequence"/>
</dbReference>
<feature type="disulfide bond" evidence="10">
    <location>
        <begin position="17"/>
        <end position="41"/>
    </location>
</feature>
<evidence type="ECO:0000256" key="2">
    <source>
        <dbReference type="ARBA" id="ARBA00022525"/>
    </source>
</evidence>
<feature type="domain" description="GON" evidence="12">
    <location>
        <begin position="1214"/>
        <end position="1295"/>
    </location>
</feature>
<keyword evidence="4" id="KW-0732">Signal</keyword>
<dbReference type="PANTHER" id="PTHR13723:SF278">
    <property type="entry name" value="ADAM METALLOPEPTIDASE WITH THROMBOSPONDIN TYPE 1 MOTIF A, ISOFORM B"/>
    <property type="match status" value="1"/>
</dbReference>
<evidence type="ECO:0000256" key="7">
    <source>
        <dbReference type="ARBA" id="ARBA00022833"/>
    </source>
</evidence>
<evidence type="ECO:0000256" key="9">
    <source>
        <dbReference type="ARBA" id="ARBA00023180"/>
    </source>
</evidence>
<dbReference type="FunFam" id="2.20.100.10:FF:000005">
    <property type="entry name" value="ADAM metallopeptidase with thrombospondin type 1 motif 9"/>
    <property type="match status" value="6"/>
</dbReference>
<dbReference type="InterPro" id="IPR050439">
    <property type="entry name" value="ADAMTS_ADAMTS-like"/>
</dbReference>
<dbReference type="GO" id="GO:0006508">
    <property type="term" value="P:proteolysis"/>
    <property type="evidence" value="ECO:0007669"/>
    <property type="project" value="TreeGrafter"/>
</dbReference>
<dbReference type="GO" id="GO:0005576">
    <property type="term" value="C:extracellular region"/>
    <property type="evidence" value="ECO:0007669"/>
    <property type="project" value="UniProtKB-SubCell"/>
</dbReference>
<dbReference type="PRINTS" id="PR01857">
    <property type="entry name" value="ADAMTSFAMILY"/>
</dbReference>
<dbReference type="Pfam" id="PF05986">
    <property type="entry name" value="ADAMTS_spacer1"/>
    <property type="match status" value="1"/>
</dbReference>
<dbReference type="Pfam" id="PF08685">
    <property type="entry name" value="GON"/>
    <property type="match status" value="1"/>
</dbReference>
<comment type="caution">
    <text evidence="13">The sequence shown here is derived from an EMBL/GenBank/DDBJ whole genome shotgun (WGS) entry which is preliminary data.</text>
</comment>
<dbReference type="SUPFAM" id="SSF82895">
    <property type="entry name" value="TSP-1 type 1 repeat"/>
    <property type="match status" value="12"/>
</dbReference>
<protein>
    <recommendedName>
        <fullName evidence="12">GON domain-containing protein</fullName>
    </recommendedName>
</protein>
<dbReference type="GO" id="GO:0031012">
    <property type="term" value="C:extracellular matrix"/>
    <property type="evidence" value="ECO:0007669"/>
    <property type="project" value="TreeGrafter"/>
</dbReference>
<dbReference type="Gene3D" id="2.20.100.10">
    <property type="entry name" value="Thrombospondin type-1 (TSP1) repeat"/>
    <property type="match status" value="12"/>
</dbReference>
<keyword evidence="5" id="KW-0677">Repeat</keyword>
<organism evidence="13 14">
    <name type="scientific">Lymnaea stagnalis</name>
    <name type="common">Great pond snail</name>
    <name type="synonym">Helix stagnalis</name>
    <dbReference type="NCBI Taxonomy" id="6523"/>
    <lineage>
        <taxon>Eukaryota</taxon>
        <taxon>Metazoa</taxon>
        <taxon>Spiralia</taxon>
        <taxon>Lophotrochozoa</taxon>
        <taxon>Mollusca</taxon>
        <taxon>Gastropoda</taxon>
        <taxon>Heterobranchia</taxon>
        <taxon>Euthyneura</taxon>
        <taxon>Panpulmonata</taxon>
        <taxon>Hygrophila</taxon>
        <taxon>Lymnaeoidea</taxon>
        <taxon>Lymnaeidae</taxon>
        <taxon>Lymnaea</taxon>
    </lineage>
</organism>
<dbReference type="InterPro" id="IPR041645">
    <property type="entry name" value="ADAMTS_CR_2"/>
</dbReference>
<evidence type="ECO:0000256" key="5">
    <source>
        <dbReference type="ARBA" id="ARBA00022737"/>
    </source>
</evidence>
<keyword evidence="3" id="KW-0479">Metal-binding</keyword>
<feature type="disulfide bond" evidence="10">
    <location>
        <begin position="36"/>
        <end position="70"/>
    </location>
</feature>
<keyword evidence="7" id="KW-0862">Zinc</keyword>
<gene>
    <name evidence="13" type="ORF">GSLYS_00021050001</name>
</gene>
<keyword evidence="9" id="KW-0325">Glycoprotein</keyword>
<accession>A0AAV2INN4</accession>
<dbReference type="Pfam" id="PF19236">
    <property type="entry name" value="ADAMTS_CR_3"/>
    <property type="match status" value="1"/>
</dbReference>
<dbReference type="InterPro" id="IPR000884">
    <property type="entry name" value="TSP1_rpt"/>
</dbReference>
<feature type="disulfide bond" evidence="10">
    <location>
        <begin position="103"/>
        <end position="142"/>
    </location>
</feature>
<evidence type="ECO:0000259" key="12">
    <source>
        <dbReference type="PROSITE" id="PS51046"/>
    </source>
</evidence>
<evidence type="ECO:0000256" key="11">
    <source>
        <dbReference type="SAM" id="MobiDB-lite"/>
    </source>
</evidence>
<feature type="disulfide bond" evidence="10">
    <location>
        <begin position="99"/>
        <end position="136"/>
    </location>
</feature>
<feature type="region of interest" description="Disordered" evidence="11">
    <location>
        <begin position="1276"/>
        <end position="1295"/>
    </location>
</feature>
<dbReference type="InterPro" id="IPR036383">
    <property type="entry name" value="TSP1_rpt_sf"/>
</dbReference>